<organism evidence="1 2">
    <name type="scientific">Kingdonia uniflora</name>
    <dbReference type="NCBI Taxonomy" id="39325"/>
    <lineage>
        <taxon>Eukaryota</taxon>
        <taxon>Viridiplantae</taxon>
        <taxon>Streptophyta</taxon>
        <taxon>Embryophyta</taxon>
        <taxon>Tracheophyta</taxon>
        <taxon>Spermatophyta</taxon>
        <taxon>Magnoliopsida</taxon>
        <taxon>Ranunculales</taxon>
        <taxon>Circaeasteraceae</taxon>
        <taxon>Kingdonia</taxon>
    </lineage>
</organism>
<proteinExistence type="predicted"/>
<name>A0A7J7LAE3_9MAGN</name>
<reference evidence="1 2" key="1">
    <citation type="journal article" date="2020" name="IScience">
        <title>Genome Sequencing of the Endangered Kingdonia uniflora (Circaeasteraceae, Ranunculales) Reveals Potential Mechanisms of Evolutionary Specialization.</title>
        <authorList>
            <person name="Sun Y."/>
            <person name="Deng T."/>
            <person name="Zhang A."/>
            <person name="Moore M.J."/>
            <person name="Landis J.B."/>
            <person name="Lin N."/>
            <person name="Zhang H."/>
            <person name="Zhang X."/>
            <person name="Huang J."/>
            <person name="Zhang X."/>
            <person name="Sun H."/>
            <person name="Wang H."/>
        </authorList>
    </citation>
    <scope>NUCLEOTIDE SEQUENCE [LARGE SCALE GENOMIC DNA]</scope>
    <source>
        <strain evidence="1">TB1705</strain>
        <tissue evidence="1">Leaf</tissue>
    </source>
</reference>
<dbReference type="Proteomes" id="UP000541444">
    <property type="component" value="Unassembled WGS sequence"/>
</dbReference>
<dbReference type="EMBL" id="JACGCM010002460">
    <property type="protein sequence ID" value="KAF6139605.1"/>
    <property type="molecule type" value="Genomic_DNA"/>
</dbReference>
<evidence type="ECO:0000313" key="2">
    <source>
        <dbReference type="Proteomes" id="UP000541444"/>
    </source>
</evidence>
<comment type="caution">
    <text evidence="1">The sequence shown here is derived from an EMBL/GenBank/DDBJ whole genome shotgun (WGS) entry which is preliminary data.</text>
</comment>
<dbReference type="AlphaFoldDB" id="A0A7J7LAE3"/>
<accession>A0A7J7LAE3</accession>
<evidence type="ECO:0000313" key="1">
    <source>
        <dbReference type="EMBL" id="KAF6139605.1"/>
    </source>
</evidence>
<protein>
    <submittedName>
        <fullName evidence="1">Uncharacterized protein</fullName>
    </submittedName>
</protein>
<gene>
    <name evidence="1" type="ORF">GIB67_033609</name>
</gene>
<keyword evidence="2" id="KW-1185">Reference proteome</keyword>
<sequence length="67" mass="7827">MSLIDRMRHLHQIKAVMSFTFSAISSELYRKRLEVFLLTRDLQLVTIHLVLVLQGEQVTVISSEHTF</sequence>